<feature type="compositionally biased region" description="Polar residues" evidence="2">
    <location>
        <begin position="1"/>
        <end position="23"/>
    </location>
</feature>
<evidence type="ECO:0000256" key="1">
    <source>
        <dbReference type="ARBA" id="ARBA00008791"/>
    </source>
</evidence>
<dbReference type="AlphaFoldDB" id="A0A2T0VK58"/>
<dbReference type="SUPFAM" id="SSF52402">
    <property type="entry name" value="Adenine nucleotide alpha hydrolases-like"/>
    <property type="match status" value="2"/>
</dbReference>
<reference evidence="4 5" key="1">
    <citation type="submission" date="2018-03" db="EMBL/GenBank/DDBJ databases">
        <title>Genomic Encyclopedia of Type Strains, Phase III (KMG-III): the genomes of soil and plant-associated and newly described type strains.</title>
        <authorList>
            <person name="Whitman W."/>
        </authorList>
    </citation>
    <scope>NUCLEOTIDE SEQUENCE [LARGE SCALE GENOMIC DNA]</scope>
    <source>
        <strain evidence="4 5">CGMCC 1.12484</strain>
    </source>
</reference>
<organism evidence="4 5">
    <name type="scientific">Glaciihabitans tibetensis</name>
    <dbReference type="NCBI Taxonomy" id="1266600"/>
    <lineage>
        <taxon>Bacteria</taxon>
        <taxon>Bacillati</taxon>
        <taxon>Actinomycetota</taxon>
        <taxon>Actinomycetes</taxon>
        <taxon>Micrococcales</taxon>
        <taxon>Microbacteriaceae</taxon>
        <taxon>Glaciihabitans</taxon>
    </lineage>
</organism>
<feature type="domain" description="UspA" evidence="3">
    <location>
        <begin position="193"/>
        <end position="327"/>
    </location>
</feature>
<dbReference type="InterPro" id="IPR006015">
    <property type="entry name" value="Universal_stress_UspA"/>
</dbReference>
<evidence type="ECO:0000313" key="4">
    <source>
        <dbReference type="EMBL" id="PRY70584.1"/>
    </source>
</evidence>
<feature type="region of interest" description="Disordered" evidence="2">
    <location>
        <begin position="328"/>
        <end position="354"/>
    </location>
</feature>
<accession>A0A2T0VK58</accession>
<dbReference type="Proteomes" id="UP000237983">
    <property type="component" value="Unassembled WGS sequence"/>
</dbReference>
<proteinExistence type="inferred from homology"/>
<evidence type="ECO:0000259" key="3">
    <source>
        <dbReference type="Pfam" id="PF00582"/>
    </source>
</evidence>
<comment type="similarity">
    <text evidence="1">Belongs to the universal stress protein A family.</text>
</comment>
<name>A0A2T0VK58_9MICO</name>
<dbReference type="Gene3D" id="3.40.50.620">
    <property type="entry name" value="HUPs"/>
    <property type="match status" value="2"/>
</dbReference>
<dbReference type="EMBL" id="PVTL01000001">
    <property type="protein sequence ID" value="PRY70584.1"/>
    <property type="molecule type" value="Genomic_DNA"/>
</dbReference>
<gene>
    <name evidence="4" type="ORF">B0I08_101721</name>
</gene>
<feature type="domain" description="UspA" evidence="3">
    <location>
        <begin position="32"/>
        <end position="164"/>
    </location>
</feature>
<evidence type="ECO:0000256" key="2">
    <source>
        <dbReference type="SAM" id="MobiDB-lite"/>
    </source>
</evidence>
<sequence>MNDSVNDGLNHSLNDSLNPSVNPRQHDSANHHRTVVGWDGGDAAADAVAWAVERERGRHGTIALVRVVADHHHSSNYAAVQSAIEAAQLELTAEATRLGKLAPECFITTTVVHGDPLDELIGQANPGWVLAVGAAKRHRSPFGHGSSLAAQIAAAANGPVAIIPPAIIPPAVNSPATNSPNTGTAGSRRRTGVVVGVDGSAESLRAVDVAIAEAVRRQEELILIHAWQEPTALAEEYTIDPRLVEAVEEQGERILAAATTSIFERYPELRVRAQLVGGAAEIALREAATTAALVVVGTRHLRGLKRILLGSVSHYVVQHLQCPTIVVGHGSAESGSDGSSSEQSGSEQQSGGQR</sequence>
<dbReference type="PANTHER" id="PTHR31964">
    <property type="entry name" value="ADENINE NUCLEOTIDE ALPHA HYDROLASES-LIKE SUPERFAMILY PROTEIN"/>
    <property type="match status" value="1"/>
</dbReference>
<dbReference type="PANTHER" id="PTHR31964:SF113">
    <property type="entry name" value="USPA DOMAIN-CONTAINING PROTEIN"/>
    <property type="match status" value="1"/>
</dbReference>
<dbReference type="InterPro" id="IPR014729">
    <property type="entry name" value="Rossmann-like_a/b/a_fold"/>
</dbReference>
<dbReference type="InterPro" id="IPR006016">
    <property type="entry name" value="UspA"/>
</dbReference>
<keyword evidence="5" id="KW-1185">Reference proteome</keyword>
<evidence type="ECO:0000313" key="5">
    <source>
        <dbReference type="Proteomes" id="UP000237983"/>
    </source>
</evidence>
<dbReference type="CDD" id="cd23659">
    <property type="entry name" value="USP_At3g01520-like"/>
    <property type="match status" value="1"/>
</dbReference>
<dbReference type="RefSeq" id="WP_181243165.1">
    <property type="nucleotide sequence ID" value="NZ_PVTL01000001.1"/>
</dbReference>
<protein>
    <submittedName>
        <fullName evidence="4">Nucleotide-binding universal stress UspA family protein</fullName>
    </submittedName>
</protein>
<feature type="region of interest" description="Disordered" evidence="2">
    <location>
        <begin position="1"/>
        <end position="37"/>
    </location>
</feature>
<dbReference type="PRINTS" id="PR01438">
    <property type="entry name" value="UNVRSLSTRESS"/>
</dbReference>
<comment type="caution">
    <text evidence="4">The sequence shown here is derived from an EMBL/GenBank/DDBJ whole genome shotgun (WGS) entry which is preliminary data.</text>
</comment>
<feature type="compositionally biased region" description="Low complexity" evidence="2">
    <location>
        <begin position="330"/>
        <end position="354"/>
    </location>
</feature>
<dbReference type="Pfam" id="PF00582">
    <property type="entry name" value="Usp"/>
    <property type="match status" value="2"/>
</dbReference>